<evidence type="ECO:0000313" key="2">
    <source>
        <dbReference type="EMBL" id="CAB4134393.1"/>
    </source>
</evidence>
<protein>
    <submittedName>
        <fullName evidence="2">Uncharacterized protein</fullName>
    </submittedName>
</protein>
<accession>A0A6J5LLZ3</accession>
<gene>
    <name evidence="1" type="ORF">UFOVP101_5</name>
    <name evidence="2" type="ORF">UFOVP270_52</name>
</gene>
<organism evidence="2">
    <name type="scientific">uncultured Caudovirales phage</name>
    <dbReference type="NCBI Taxonomy" id="2100421"/>
    <lineage>
        <taxon>Viruses</taxon>
        <taxon>Duplodnaviria</taxon>
        <taxon>Heunggongvirae</taxon>
        <taxon>Uroviricota</taxon>
        <taxon>Caudoviricetes</taxon>
        <taxon>Peduoviridae</taxon>
        <taxon>Maltschvirus</taxon>
        <taxon>Maltschvirus maltsch</taxon>
    </lineage>
</organism>
<reference evidence="2" key="1">
    <citation type="submission" date="2020-04" db="EMBL/GenBank/DDBJ databases">
        <authorList>
            <person name="Chiriac C."/>
            <person name="Salcher M."/>
            <person name="Ghai R."/>
            <person name="Kavagutti S V."/>
        </authorList>
    </citation>
    <scope>NUCLEOTIDE SEQUENCE</scope>
</reference>
<dbReference type="EMBL" id="LR796232">
    <property type="protein sequence ID" value="CAB4127970.1"/>
    <property type="molecule type" value="Genomic_DNA"/>
</dbReference>
<proteinExistence type="predicted"/>
<evidence type="ECO:0000313" key="1">
    <source>
        <dbReference type="EMBL" id="CAB4127970.1"/>
    </source>
</evidence>
<sequence>MIVDSIFTEKEIKIARLIKNAKTISDKLTMVVRYIHGEYDYITIESMAHPDDVKMLDDKIKDIERLFIELCESNKKDY</sequence>
<name>A0A6J5LLZ3_9CAUD</name>
<dbReference type="EMBL" id="LR796285">
    <property type="protein sequence ID" value="CAB4134393.1"/>
    <property type="molecule type" value="Genomic_DNA"/>
</dbReference>